<dbReference type="PANTHER" id="PTHR34937:SF2">
    <property type="entry name" value="OS08G0559800 PROTEIN"/>
    <property type="match status" value="1"/>
</dbReference>
<dbReference type="PANTHER" id="PTHR34937">
    <property type="entry name" value="OS08G0559800 PROTEIN"/>
    <property type="match status" value="1"/>
</dbReference>
<evidence type="ECO:0000313" key="3">
    <source>
        <dbReference type="Proteomes" id="UP001163823"/>
    </source>
</evidence>
<evidence type="ECO:0000313" key="2">
    <source>
        <dbReference type="EMBL" id="KAJ7974170.1"/>
    </source>
</evidence>
<comment type="caution">
    <text evidence="2">The sequence shown here is derived from an EMBL/GenBank/DDBJ whole genome shotgun (WGS) entry which is preliminary data.</text>
</comment>
<feature type="coiled-coil region" evidence="1">
    <location>
        <begin position="197"/>
        <end position="224"/>
    </location>
</feature>
<dbReference type="KEGG" id="qsa:O6P43_004285"/>
<feature type="coiled-coil region" evidence="1">
    <location>
        <begin position="35"/>
        <end position="129"/>
    </location>
</feature>
<accession>A0AAD7VG15</accession>
<dbReference type="Proteomes" id="UP001163823">
    <property type="component" value="Chromosome 3"/>
</dbReference>
<protein>
    <submittedName>
        <fullName evidence="2">ATP binding protein</fullName>
    </submittedName>
</protein>
<proteinExistence type="predicted"/>
<feature type="coiled-coil region" evidence="1">
    <location>
        <begin position="404"/>
        <end position="431"/>
    </location>
</feature>
<sequence length="475" mass="54932">MEDPSETQIEDTNVDPAVYSDHGLHAEIKTPRQSYQSLQFNSKEMEENLTILQRERDEHVNLNSDLTKLIAQVASERDFLRNEIRRLEADFKRKEDEFLKKLEEELTVKEELQNEVEVYGEKIQNLESEKEEKNGFLLKYLNSLYSGKDCLFRIIEGLDQKKDVTCVKETEGMSLEFGLGEELREVSVVITMFSTLASKVESRVNKYKELRKKEKNELENTLIAERGLLRAGFGFMIGGGTTEQPTESSDDECEEVPSLASTVERIMKNLRLEITQLRRSLEESRSDTKRLQHLTDKQAQIIAENTLYIKGLEDRERVLAQNVEELLLEMKDTEEEIGRWRKAGELEVEAGKNEIEECDKVVAVLKQELQKTKAAFDISNGKLKLKEELASTAMAAHAAAERSLQLADRRAVELREGIEELTKQIEEVEKREHNRHKVRHICWPWRSLRMNSVSVANTRVQNVKRMLPEMQALLH</sequence>
<evidence type="ECO:0000256" key="1">
    <source>
        <dbReference type="SAM" id="Coils"/>
    </source>
</evidence>
<reference evidence="2" key="1">
    <citation type="journal article" date="2023" name="Science">
        <title>Elucidation of the pathway for biosynthesis of saponin adjuvants from the soapbark tree.</title>
        <authorList>
            <person name="Reed J."/>
            <person name="Orme A."/>
            <person name="El-Demerdash A."/>
            <person name="Owen C."/>
            <person name="Martin L.B.B."/>
            <person name="Misra R.C."/>
            <person name="Kikuchi S."/>
            <person name="Rejzek M."/>
            <person name="Martin A.C."/>
            <person name="Harkess A."/>
            <person name="Leebens-Mack J."/>
            <person name="Louveau T."/>
            <person name="Stephenson M.J."/>
            <person name="Osbourn A."/>
        </authorList>
    </citation>
    <scope>NUCLEOTIDE SEQUENCE</scope>
    <source>
        <strain evidence="2">S10</strain>
    </source>
</reference>
<keyword evidence="3" id="KW-1185">Reference proteome</keyword>
<dbReference type="EMBL" id="JARAOO010000003">
    <property type="protein sequence ID" value="KAJ7974170.1"/>
    <property type="molecule type" value="Genomic_DNA"/>
</dbReference>
<organism evidence="2 3">
    <name type="scientific">Quillaja saponaria</name>
    <name type="common">Soap bark tree</name>
    <dbReference type="NCBI Taxonomy" id="32244"/>
    <lineage>
        <taxon>Eukaryota</taxon>
        <taxon>Viridiplantae</taxon>
        <taxon>Streptophyta</taxon>
        <taxon>Embryophyta</taxon>
        <taxon>Tracheophyta</taxon>
        <taxon>Spermatophyta</taxon>
        <taxon>Magnoliopsida</taxon>
        <taxon>eudicotyledons</taxon>
        <taxon>Gunneridae</taxon>
        <taxon>Pentapetalae</taxon>
        <taxon>rosids</taxon>
        <taxon>fabids</taxon>
        <taxon>Fabales</taxon>
        <taxon>Quillajaceae</taxon>
        <taxon>Quillaja</taxon>
    </lineage>
</organism>
<keyword evidence="1" id="KW-0175">Coiled coil</keyword>
<name>A0AAD7VG15_QUISA</name>
<dbReference type="AlphaFoldDB" id="A0AAD7VG15"/>
<gene>
    <name evidence="2" type="ORF">O6P43_004285</name>
</gene>
<dbReference type="InterPro" id="IPR040300">
    <property type="entry name" value="At3g49055-like"/>
</dbReference>
<feature type="coiled-coil region" evidence="1">
    <location>
        <begin position="260"/>
        <end position="375"/>
    </location>
</feature>